<dbReference type="InterPro" id="IPR000198">
    <property type="entry name" value="RhoGAP_dom"/>
</dbReference>
<dbReference type="GO" id="GO:0051056">
    <property type="term" value="P:regulation of small GTPase mediated signal transduction"/>
    <property type="evidence" value="ECO:0007669"/>
    <property type="project" value="TreeGrafter"/>
</dbReference>
<dbReference type="SMART" id="SM00324">
    <property type="entry name" value="RhoGAP"/>
    <property type="match status" value="1"/>
</dbReference>
<dbReference type="GO" id="GO:0005737">
    <property type="term" value="C:cytoplasm"/>
    <property type="evidence" value="ECO:0007669"/>
    <property type="project" value="TreeGrafter"/>
</dbReference>
<organism evidence="3 4">
    <name type="scientific">Lymnaea stagnalis</name>
    <name type="common">Great pond snail</name>
    <name type="synonym">Helix stagnalis</name>
    <dbReference type="NCBI Taxonomy" id="6523"/>
    <lineage>
        <taxon>Eukaryota</taxon>
        <taxon>Metazoa</taxon>
        <taxon>Spiralia</taxon>
        <taxon>Lophotrochozoa</taxon>
        <taxon>Mollusca</taxon>
        <taxon>Gastropoda</taxon>
        <taxon>Heterobranchia</taxon>
        <taxon>Euthyneura</taxon>
        <taxon>Panpulmonata</taxon>
        <taxon>Hygrophila</taxon>
        <taxon>Lymnaeoidea</taxon>
        <taxon>Lymnaeidae</taxon>
        <taxon>Lymnaea</taxon>
    </lineage>
</organism>
<keyword evidence="1" id="KW-0343">GTPase activation</keyword>
<sequence length="551" mass="63006">MANMLFFLKQRAGTFPYRQLTPIITHFKNQAIACDVNKTNQSFEREQPSSHSAEDHVSERLKIIQSTFGQVQFKNKIFLKGNKQASRLSTLNWLPNNHQNGRFLDGLFGYGRHDVLAYLKRSLGPLSVNYSGQHLIPVRYHSIPSELPGYTPPVDKLGATFTRDLNNEDVERIKYIAKEHFKSLLEANKVKYKKSKSSPSTKDKGVFSTALSVLVEKDLKLNRIKPKSKIPAVVHLMMSYIYQSGNSTEGVFVKQSATQITKELCKDLEDNFYKNPNYTIDRKYTPVDVAVVMTEFLKQLPAPLVSTTKVDVYPEVCSLSFLDKQIKAMNLYFLMMEPAHRETLQILLAALHYSVRKQEVTEADLGVKLGPVLFKMRDKISTSESVTKANEYENLVRVMVHYSDNLFIIPPEILSGLRYQYMVGEKPKFKLFNFPWKKKTEQLKDIQRPTELEVEAPDLPEKTKKIRLDAKTSADDVVFQYTGKNIPRPPYITELKVKLASMRPLQALDDSKESLNLYEVGGNIGERRLHPSTLIQDLYLVNPTAKFVIKA</sequence>
<evidence type="ECO:0000313" key="4">
    <source>
        <dbReference type="Proteomes" id="UP001497497"/>
    </source>
</evidence>
<dbReference type="PANTHER" id="PTHR14963:SF1">
    <property type="entry name" value="RHO GTPASE-ACTIVATING PROTEIN CONUNDRUM"/>
    <property type="match status" value="1"/>
</dbReference>
<dbReference type="Pfam" id="PF00620">
    <property type="entry name" value="RhoGAP"/>
    <property type="match status" value="1"/>
</dbReference>
<dbReference type="GO" id="GO:0030833">
    <property type="term" value="P:regulation of actin filament polymerization"/>
    <property type="evidence" value="ECO:0007669"/>
    <property type="project" value="TreeGrafter"/>
</dbReference>
<dbReference type="AlphaFoldDB" id="A0AAV2IET3"/>
<comment type="caution">
    <text evidence="3">The sequence shown here is derived from an EMBL/GenBank/DDBJ whole genome shotgun (WGS) entry which is preliminary data.</text>
</comment>
<dbReference type="GO" id="GO:0005096">
    <property type="term" value="F:GTPase activator activity"/>
    <property type="evidence" value="ECO:0007669"/>
    <property type="project" value="UniProtKB-KW"/>
</dbReference>
<protein>
    <recommendedName>
        <fullName evidence="2">Rho-GAP domain-containing protein</fullName>
    </recommendedName>
</protein>
<dbReference type="GO" id="GO:0007165">
    <property type="term" value="P:signal transduction"/>
    <property type="evidence" value="ECO:0007669"/>
    <property type="project" value="InterPro"/>
</dbReference>
<gene>
    <name evidence="3" type="ORF">GSLYS_00018581001</name>
</gene>
<dbReference type="Gene3D" id="1.10.555.10">
    <property type="entry name" value="Rho GTPase activation protein"/>
    <property type="match status" value="1"/>
</dbReference>
<reference evidence="3 4" key="1">
    <citation type="submission" date="2024-04" db="EMBL/GenBank/DDBJ databases">
        <authorList>
            <consortium name="Genoscope - CEA"/>
            <person name="William W."/>
        </authorList>
    </citation>
    <scope>NUCLEOTIDE SEQUENCE [LARGE SCALE GENOMIC DNA]</scope>
</reference>
<dbReference type="SUPFAM" id="SSF48350">
    <property type="entry name" value="GTPase activation domain, GAP"/>
    <property type="match status" value="1"/>
</dbReference>
<evidence type="ECO:0000259" key="2">
    <source>
        <dbReference type="PROSITE" id="PS50238"/>
    </source>
</evidence>
<dbReference type="InterPro" id="IPR008936">
    <property type="entry name" value="Rho_GTPase_activation_prot"/>
</dbReference>
<feature type="domain" description="Rho-GAP" evidence="2">
    <location>
        <begin position="209"/>
        <end position="407"/>
    </location>
</feature>
<name>A0AAV2IET3_LYMST</name>
<evidence type="ECO:0000313" key="3">
    <source>
        <dbReference type="EMBL" id="CAL1545102.1"/>
    </source>
</evidence>
<keyword evidence="4" id="KW-1185">Reference proteome</keyword>
<dbReference type="Proteomes" id="UP001497497">
    <property type="component" value="Unassembled WGS sequence"/>
</dbReference>
<proteinExistence type="predicted"/>
<dbReference type="InterPro" id="IPR057323">
    <property type="entry name" value="RHG40/28/18_ubiquitin"/>
</dbReference>
<evidence type="ECO:0000256" key="1">
    <source>
        <dbReference type="ARBA" id="ARBA00022468"/>
    </source>
</evidence>
<dbReference type="PROSITE" id="PS50238">
    <property type="entry name" value="RHOGAP"/>
    <property type="match status" value="1"/>
</dbReference>
<dbReference type="EMBL" id="CAXITT010000677">
    <property type="protein sequence ID" value="CAL1545102.1"/>
    <property type="molecule type" value="Genomic_DNA"/>
</dbReference>
<dbReference type="Pfam" id="PF25442">
    <property type="entry name" value="Ubiquitin_RHG40_C"/>
    <property type="match status" value="1"/>
</dbReference>
<dbReference type="PANTHER" id="PTHR14963">
    <property type="entry name" value="RHO GTPASE ACTIVATING PROTEIN 18,19-RELATED"/>
    <property type="match status" value="1"/>
</dbReference>
<accession>A0AAV2IET3</accession>